<dbReference type="Proteomes" id="UP000736328">
    <property type="component" value="Unassembled WGS sequence"/>
</dbReference>
<dbReference type="InterPro" id="IPR047951">
    <property type="entry name" value="Transpos_ISL3"/>
</dbReference>
<dbReference type="AlphaFoldDB" id="A0A933IBB8"/>
<dbReference type="PANTHER" id="PTHR33498:SF1">
    <property type="entry name" value="TRANSPOSASE FOR INSERTION SEQUENCE ELEMENT IS1557"/>
    <property type="match status" value="1"/>
</dbReference>
<gene>
    <name evidence="2" type="ORF">HY768_02945</name>
</gene>
<name>A0A933IBB8_UNCT6</name>
<evidence type="ECO:0000313" key="3">
    <source>
        <dbReference type="Proteomes" id="UP000736328"/>
    </source>
</evidence>
<evidence type="ECO:0000313" key="2">
    <source>
        <dbReference type="EMBL" id="MBI4726174.1"/>
    </source>
</evidence>
<sequence>MHATKPFAGIKNAELKTSRSWAIKEALRHFWAYSYTKCAEKYFNAWYFWATHSRLKPIIEAAKTLKRHLANLLTYIKHRITNATSEGINSKIQTIKLMACGYRNRKHYKVAIYFHCGGLDLYPRAATA</sequence>
<dbReference type="Pfam" id="PF01610">
    <property type="entry name" value="DDE_Tnp_ISL3"/>
    <property type="match status" value="1"/>
</dbReference>
<evidence type="ECO:0000259" key="1">
    <source>
        <dbReference type="Pfam" id="PF01610"/>
    </source>
</evidence>
<dbReference type="EMBL" id="JACQXR010000036">
    <property type="protein sequence ID" value="MBI4726174.1"/>
    <property type="molecule type" value="Genomic_DNA"/>
</dbReference>
<dbReference type="PANTHER" id="PTHR33498">
    <property type="entry name" value="TRANSPOSASE FOR INSERTION SEQUENCE ELEMENT IS1557"/>
    <property type="match status" value="1"/>
</dbReference>
<feature type="domain" description="Transposase IS204/IS1001/IS1096/IS1165 DDE" evidence="1">
    <location>
        <begin position="10"/>
        <end position="112"/>
    </location>
</feature>
<proteinExistence type="predicted"/>
<organism evidence="2 3">
    <name type="scientific">candidate division TA06 bacterium</name>
    <dbReference type="NCBI Taxonomy" id="2250710"/>
    <lineage>
        <taxon>Bacteria</taxon>
        <taxon>Bacteria division TA06</taxon>
    </lineage>
</organism>
<reference evidence="2" key="1">
    <citation type="submission" date="2020-07" db="EMBL/GenBank/DDBJ databases">
        <title>Huge and variable diversity of episymbiotic CPR bacteria and DPANN archaea in groundwater ecosystems.</title>
        <authorList>
            <person name="He C.Y."/>
            <person name="Keren R."/>
            <person name="Whittaker M."/>
            <person name="Farag I.F."/>
            <person name="Doudna J."/>
            <person name="Cate J.H.D."/>
            <person name="Banfield J.F."/>
        </authorList>
    </citation>
    <scope>NUCLEOTIDE SEQUENCE</scope>
    <source>
        <strain evidence="2">NC_groundwater_1520_Pr4_B-0.1um_53_5</strain>
    </source>
</reference>
<comment type="caution">
    <text evidence="2">The sequence shown here is derived from an EMBL/GenBank/DDBJ whole genome shotgun (WGS) entry which is preliminary data.</text>
</comment>
<dbReference type="InterPro" id="IPR002560">
    <property type="entry name" value="Transposase_DDE"/>
</dbReference>
<protein>
    <submittedName>
        <fullName evidence="2">Transposase</fullName>
    </submittedName>
</protein>
<accession>A0A933IBB8</accession>